<evidence type="ECO:0000313" key="1">
    <source>
        <dbReference type="EMBL" id="GAI14059.1"/>
    </source>
</evidence>
<gene>
    <name evidence="1" type="ORF">S06H3_09146</name>
</gene>
<comment type="caution">
    <text evidence="1">The sequence shown here is derived from an EMBL/GenBank/DDBJ whole genome shotgun (WGS) entry which is preliminary data.</text>
</comment>
<feature type="non-terminal residue" evidence="1">
    <location>
        <position position="1"/>
    </location>
</feature>
<dbReference type="EMBL" id="BARV01003970">
    <property type="protein sequence ID" value="GAI14059.1"/>
    <property type="molecule type" value="Genomic_DNA"/>
</dbReference>
<accession>X1N608</accession>
<name>X1N608_9ZZZZ</name>
<proteinExistence type="predicted"/>
<sequence>TPETHPRAHLERANEAAKRTGCVACRKYLKAALLAAKEGKMKEARGWVSGVKRGIQATLP</sequence>
<protein>
    <submittedName>
        <fullName evidence="1">Uncharacterized protein</fullName>
    </submittedName>
</protein>
<organism evidence="1">
    <name type="scientific">marine sediment metagenome</name>
    <dbReference type="NCBI Taxonomy" id="412755"/>
    <lineage>
        <taxon>unclassified sequences</taxon>
        <taxon>metagenomes</taxon>
        <taxon>ecological metagenomes</taxon>
    </lineage>
</organism>
<reference evidence="1" key="1">
    <citation type="journal article" date="2014" name="Front. Microbiol.">
        <title>High frequency of phylogenetically diverse reductive dehalogenase-homologous genes in deep subseafloor sedimentary metagenomes.</title>
        <authorList>
            <person name="Kawai M."/>
            <person name="Futagami T."/>
            <person name="Toyoda A."/>
            <person name="Takaki Y."/>
            <person name="Nishi S."/>
            <person name="Hori S."/>
            <person name="Arai W."/>
            <person name="Tsubouchi T."/>
            <person name="Morono Y."/>
            <person name="Uchiyama I."/>
            <person name="Ito T."/>
            <person name="Fujiyama A."/>
            <person name="Inagaki F."/>
            <person name="Takami H."/>
        </authorList>
    </citation>
    <scope>NUCLEOTIDE SEQUENCE</scope>
    <source>
        <strain evidence="1">Expedition CK06-06</strain>
    </source>
</reference>
<dbReference type="AlphaFoldDB" id="X1N608"/>